<protein>
    <submittedName>
        <fullName evidence="1">Uncharacterized protein</fullName>
    </submittedName>
</protein>
<evidence type="ECO:0000313" key="1">
    <source>
        <dbReference type="EMBL" id="PQA88302.1"/>
    </source>
</evidence>
<gene>
    <name evidence="1" type="ORF">CW354_08360</name>
</gene>
<organism evidence="1 2">
    <name type="scientific">Hyphococcus luteus</name>
    <dbReference type="NCBI Taxonomy" id="2058213"/>
    <lineage>
        <taxon>Bacteria</taxon>
        <taxon>Pseudomonadati</taxon>
        <taxon>Pseudomonadota</taxon>
        <taxon>Alphaproteobacteria</taxon>
        <taxon>Parvularculales</taxon>
        <taxon>Parvularculaceae</taxon>
        <taxon>Hyphococcus</taxon>
    </lineage>
</organism>
<accession>A0A2S7K746</accession>
<sequence length="160" mass="17602">MGLTDAHAVGVKLQLLSAEKVKFLDLDDDGTRPDSAAGRFADTYNRLSAIVGDVDASLKSSEPSETQAFDIVKVANAQNRTTLYYVSRSLRTTSGAPLTFECSDIGVCEYTARFDKDIVSSVQLSIRFGESMQDPARSKMFEQSLIEIYESINGWLDQIT</sequence>
<dbReference type="EMBL" id="PJCH01000005">
    <property type="protein sequence ID" value="PQA88302.1"/>
    <property type="molecule type" value="Genomic_DNA"/>
</dbReference>
<dbReference type="Proteomes" id="UP000239504">
    <property type="component" value="Unassembled WGS sequence"/>
</dbReference>
<evidence type="ECO:0000313" key="2">
    <source>
        <dbReference type="Proteomes" id="UP000239504"/>
    </source>
</evidence>
<name>A0A2S7K746_9PROT</name>
<keyword evidence="2" id="KW-1185">Reference proteome</keyword>
<comment type="caution">
    <text evidence="1">The sequence shown here is derived from an EMBL/GenBank/DDBJ whole genome shotgun (WGS) entry which is preliminary data.</text>
</comment>
<dbReference type="AlphaFoldDB" id="A0A2S7K746"/>
<proteinExistence type="predicted"/>
<reference evidence="1 2" key="1">
    <citation type="submission" date="2017-12" db="EMBL/GenBank/DDBJ databases">
        <authorList>
            <person name="Hurst M.R.H."/>
        </authorList>
    </citation>
    <scope>NUCLEOTIDE SEQUENCE [LARGE SCALE GENOMIC DNA]</scope>
    <source>
        <strain evidence="1 2">SY-3-19</strain>
    </source>
</reference>